<accession>Q2GXF2</accession>
<dbReference type="HOGENOM" id="CLU_1906509_0_0_1"/>
<dbReference type="AlphaFoldDB" id="Q2GXF2"/>
<protein>
    <submittedName>
        <fullName evidence="2">Uncharacterized protein</fullName>
    </submittedName>
</protein>
<keyword evidence="3" id="KW-1185">Reference proteome</keyword>
<dbReference type="EMBL" id="CH408033">
    <property type="protein sequence ID" value="EAQ86099.1"/>
    <property type="molecule type" value="Genomic_DNA"/>
</dbReference>
<feature type="compositionally biased region" description="Low complexity" evidence="1">
    <location>
        <begin position="21"/>
        <end position="40"/>
    </location>
</feature>
<dbReference type="GeneID" id="4393835"/>
<organism evidence="2 3">
    <name type="scientific">Chaetomium globosum (strain ATCC 6205 / CBS 148.51 / DSM 1962 / NBRC 6347 / NRRL 1970)</name>
    <name type="common">Soil fungus</name>
    <dbReference type="NCBI Taxonomy" id="306901"/>
    <lineage>
        <taxon>Eukaryota</taxon>
        <taxon>Fungi</taxon>
        <taxon>Dikarya</taxon>
        <taxon>Ascomycota</taxon>
        <taxon>Pezizomycotina</taxon>
        <taxon>Sordariomycetes</taxon>
        <taxon>Sordariomycetidae</taxon>
        <taxon>Sordariales</taxon>
        <taxon>Chaetomiaceae</taxon>
        <taxon>Chaetomium</taxon>
    </lineage>
</organism>
<evidence type="ECO:0000313" key="2">
    <source>
        <dbReference type="EMBL" id="EAQ86099.1"/>
    </source>
</evidence>
<feature type="region of interest" description="Disordered" evidence="1">
    <location>
        <begin position="1"/>
        <end position="44"/>
    </location>
</feature>
<reference evidence="3" key="1">
    <citation type="journal article" date="2015" name="Genome Announc.">
        <title>Draft genome sequence of the cellulolytic fungus Chaetomium globosum.</title>
        <authorList>
            <person name="Cuomo C.A."/>
            <person name="Untereiner W.A."/>
            <person name="Ma L.-J."/>
            <person name="Grabherr M."/>
            <person name="Birren B.W."/>
        </authorList>
    </citation>
    <scope>NUCLEOTIDE SEQUENCE [LARGE SCALE GENOMIC DNA]</scope>
    <source>
        <strain evidence="3">ATCC 6205 / CBS 148.51 / DSM 1962 / NBRC 6347 / NRRL 1970</strain>
    </source>
</reference>
<proteinExistence type="predicted"/>
<dbReference type="VEuPathDB" id="FungiDB:CHGG_07352"/>
<evidence type="ECO:0000313" key="3">
    <source>
        <dbReference type="Proteomes" id="UP000001056"/>
    </source>
</evidence>
<name>Q2GXF2_CHAGB</name>
<sequence length="133" mass="14555">MAQVPDDWESPIKKQLQAEKSGAATSSRSSLSEPHSPSLEGAVGKRFAWPSRDFPLHDMRVLTDRMADKALQFGDAGSPLVRSPAVREYQNTLAQFDLEARGDGGGMVPVRARLQGHMAEPPPAVNHCKRHDL</sequence>
<evidence type="ECO:0000256" key="1">
    <source>
        <dbReference type="SAM" id="MobiDB-lite"/>
    </source>
</evidence>
<dbReference type="Proteomes" id="UP000001056">
    <property type="component" value="Unassembled WGS sequence"/>
</dbReference>
<dbReference type="InParanoid" id="Q2GXF2"/>
<gene>
    <name evidence="2" type="ORF">CHGG_07352</name>
</gene>
<dbReference type="RefSeq" id="XP_001225008.1">
    <property type="nucleotide sequence ID" value="XM_001225007.1"/>
</dbReference>